<keyword evidence="10" id="KW-1185">Reference proteome</keyword>
<dbReference type="GO" id="GO:0008422">
    <property type="term" value="F:beta-glucosidase activity"/>
    <property type="evidence" value="ECO:0007669"/>
    <property type="project" value="UniProtKB-EC"/>
</dbReference>
<dbReference type="Gene3D" id="2.60.40.10">
    <property type="entry name" value="Immunoglobulins"/>
    <property type="match status" value="1"/>
</dbReference>
<evidence type="ECO:0000256" key="3">
    <source>
        <dbReference type="ARBA" id="ARBA00012744"/>
    </source>
</evidence>
<dbReference type="InterPro" id="IPR002772">
    <property type="entry name" value="Glyco_hydro_3_C"/>
</dbReference>
<evidence type="ECO:0000313" key="9">
    <source>
        <dbReference type="EMBL" id="SNS52654.1"/>
    </source>
</evidence>
<evidence type="ECO:0000256" key="4">
    <source>
        <dbReference type="ARBA" id="ARBA00022729"/>
    </source>
</evidence>
<dbReference type="PRINTS" id="PR00133">
    <property type="entry name" value="GLHYDRLASE3"/>
</dbReference>
<dbReference type="EC" id="3.2.1.21" evidence="3"/>
<evidence type="ECO:0000256" key="6">
    <source>
        <dbReference type="ARBA" id="ARBA00023295"/>
    </source>
</evidence>
<dbReference type="SUPFAM" id="SSF52279">
    <property type="entry name" value="Beta-D-glucan exohydrolase, C-terminal domain"/>
    <property type="match status" value="1"/>
</dbReference>
<dbReference type="Gene3D" id="3.20.20.300">
    <property type="entry name" value="Glycoside hydrolase, family 3, N-terminal domain"/>
    <property type="match status" value="1"/>
</dbReference>
<dbReference type="InterPro" id="IPR017853">
    <property type="entry name" value="GH"/>
</dbReference>
<dbReference type="FunFam" id="2.60.40.10:FF:000495">
    <property type="entry name" value="Periplasmic beta-glucosidase"/>
    <property type="match status" value="1"/>
</dbReference>
<proteinExistence type="inferred from homology"/>
<dbReference type="Gene3D" id="3.40.50.1700">
    <property type="entry name" value="Glycoside hydrolase family 3 C-terminal domain"/>
    <property type="match status" value="1"/>
</dbReference>
<feature type="signal peptide" evidence="7">
    <location>
        <begin position="1"/>
        <end position="23"/>
    </location>
</feature>
<feature type="chain" id="PRO_5013258056" description="beta-glucosidase" evidence="7">
    <location>
        <begin position="24"/>
        <end position="767"/>
    </location>
</feature>
<dbReference type="EMBL" id="FZOQ01000008">
    <property type="protein sequence ID" value="SNS52654.1"/>
    <property type="molecule type" value="Genomic_DNA"/>
</dbReference>
<dbReference type="Pfam" id="PF14310">
    <property type="entry name" value="Fn3-like"/>
    <property type="match status" value="1"/>
</dbReference>
<keyword evidence="4 7" id="KW-0732">Signal</keyword>
<dbReference type="InterPro" id="IPR013783">
    <property type="entry name" value="Ig-like_fold"/>
</dbReference>
<gene>
    <name evidence="9" type="ORF">SAMN06296052_10844</name>
</gene>
<dbReference type="InterPro" id="IPR001764">
    <property type="entry name" value="Glyco_hydro_3_N"/>
</dbReference>
<evidence type="ECO:0000256" key="2">
    <source>
        <dbReference type="ARBA" id="ARBA00005336"/>
    </source>
</evidence>
<dbReference type="Pfam" id="PF00933">
    <property type="entry name" value="Glyco_hydro_3"/>
    <property type="match status" value="1"/>
</dbReference>
<dbReference type="PANTHER" id="PTHR30620:SF16">
    <property type="entry name" value="LYSOSOMAL BETA GLUCOSIDASE"/>
    <property type="match status" value="1"/>
</dbReference>
<evidence type="ECO:0000259" key="8">
    <source>
        <dbReference type="SMART" id="SM01217"/>
    </source>
</evidence>
<dbReference type="InterPro" id="IPR026891">
    <property type="entry name" value="Fn3-like"/>
</dbReference>
<feature type="domain" description="Fibronectin type III-like" evidence="8">
    <location>
        <begin position="691"/>
        <end position="760"/>
    </location>
</feature>
<keyword evidence="5" id="KW-0378">Hydrolase</keyword>
<evidence type="ECO:0000256" key="5">
    <source>
        <dbReference type="ARBA" id="ARBA00022801"/>
    </source>
</evidence>
<dbReference type="Pfam" id="PF01915">
    <property type="entry name" value="Glyco_hydro_3_C"/>
    <property type="match status" value="1"/>
</dbReference>
<keyword evidence="6" id="KW-0326">Glycosidase</keyword>
<dbReference type="OrthoDB" id="9805821at2"/>
<dbReference type="FunFam" id="3.20.20.300:FF:000007">
    <property type="entry name" value="Lysosomal beta glucosidase"/>
    <property type="match status" value="1"/>
</dbReference>
<name>A0A239F995_9BACT</name>
<comment type="catalytic activity">
    <reaction evidence="1">
        <text>Hydrolysis of terminal, non-reducing beta-D-glucosyl residues with release of beta-D-glucose.</text>
        <dbReference type="EC" id="3.2.1.21"/>
    </reaction>
</comment>
<dbReference type="InterPro" id="IPR051915">
    <property type="entry name" value="Cellulose_Degrad_GH3"/>
</dbReference>
<dbReference type="GO" id="GO:0009251">
    <property type="term" value="P:glucan catabolic process"/>
    <property type="evidence" value="ECO:0007669"/>
    <property type="project" value="TreeGrafter"/>
</dbReference>
<evidence type="ECO:0000256" key="7">
    <source>
        <dbReference type="SAM" id="SignalP"/>
    </source>
</evidence>
<protein>
    <recommendedName>
        <fullName evidence="3">beta-glucosidase</fullName>
        <ecNumber evidence="3">3.2.1.21</ecNumber>
    </recommendedName>
</protein>
<reference evidence="10" key="1">
    <citation type="submission" date="2017-06" db="EMBL/GenBank/DDBJ databases">
        <authorList>
            <person name="Varghese N."/>
            <person name="Submissions S."/>
        </authorList>
    </citation>
    <scope>NUCLEOTIDE SEQUENCE [LARGE SCALE GENOMIC DNA]</scope>
    <source>
        <strain evidence="10">NKM1</strain>
    </source>
</reference>
<accession>A0A239F995</accession>
<dbReference type="InterPro" id="IPR036881">
    <property type="entry name" value="Glyco_hydro_3_C_sf"/>
</dbReference>
<dbReference type="RefSeq" id="WP_089319122.1">
    <property type="nucleotide sequence ID" value="NZ_FZOQ01000008.1"/>
</dbReference>
<evidence type="ECO:0000256" key="1">
    <source>
        <dbReference type="ARBA" id="ARBA00000448"/>
    </source>
</evidence>
<dbReference type="AlphaFoldDB" id="A0A239F995"/>
<comment type="similarity">
    <text evidence="2">Belongs to the glycosyl hydrolase 3 family.</text>
</comment>
<dbReference type="PANTHER" id="PTHR30620">
    <property type="entry name" value="PERIPLASMIC BETA-GLUCOSIDASE-RELATED"/>
    <property type="match status" value="1"/>
</dbReference>
<dbReference type="InterPro" id="IPR036962">
    <property type="entry name" value="Glyco_hydro_3_N_sf"/>
</dbReference>
<organism evidence="9 10">
    <name type="scientific">Pontibacter ummariensis</name>
    <dbReference type="NCBI Taxonomy" id="1610492"/>
    <lineage>
        <taxon>Bacteria</taxon>
        <taxon>Pseudomonadati</taxon>
        <taxon>Bacteroidota</taxon>
        <taxon>Cytophagia</taxon>
        <taxon>Cytophagales</taxon>
        <taxon>Hymenobacteraceae</taxon>
        <taxon>Pontibacter</taxon>
    </lineage>
</organism>
<dbReference type="SUPFAM" id="SSF51445">
    <property type="entry name" value="(Trans)glycosidases"/>
    <property type="match status" value="1"/>
</dbReference>
<evidence type="ECO:0000313" key="10">
    <source>
        <dbReference type="Proteomes" id="UP000198432"/>
    </source>
</evidence>
<sequence>MRRYSPLFLASILLLNSCGVSQPAETTETTQTPVAKATDVKALDPEIEALLAKMSVEEKVGQMTQVTVDLILKDNSLTEIDPAKLRTALIDKKVGSILNVKGNAYTIDEWHKLLTGIQDVATKETRLGIPVIYGIDAIHGANYIAGSTLFPHNIGMSATRNPELVHKAAMITAAETRASGIPWNFDPVLDVGRQPLWPRFEETFGEDVYLVKTMGTAAIEGYEQDNLNTDHTVASTMKHFLGYSVPASGKDRTPSYIPEQMLREIFLPPFKAAVDAGASSVMINSGEVNGVPVHGSKYYLTEILRDELGFEGVAVSDWEDVIRLHTRHRIADSPKEAVKMAVEAGLDMSMVPTDYSFYDLLVELVKEGEISEERINTSVRRILTLKKKLGILDQPYPVASLKDQVQKPEYDAVAYQAALESLTLLKNEKQVLPLRKNAKVLIAGPAANTLGALHGSWSYVWQGTDESQYPEKAKTVAEALVAEIGKNNVINRSVADFDAAVNYDAAQLKKDAKQADAIILFLGEKAYAESPGVIDDLNLDPKQVALAKAAKETGKPVVLVLLEGRPRIVSAVEPLVDAVVMAYRPSTFGAPALADVLFGDANPSGALSFTYPRYAGDVVHYDYKGTERIREDVPNTYGDAGFNPQWTFGTGLSYTNFAFSDLKVNATDFGPNDKLQVSVKVKNTGKRAGQKAVELYSHDQYASITPSAKRLRAFTKVSLEPGEEKVVNFTVSPEDMAFVNQQGQWVTEPGAFDLMVGDLKTTVNYVQ</sequence>
<dbReference type="SMART" id="SM01217">
    <property type="entry name" value="Fn3_like"/>
    <property type="match status" value="1"/>
</dbReference>
<dbReference type="Proteomes" id="UP000198432">
    <property type="component" value="Unassembled WGS sequence"/>
</dbReference>